<dbReference type="PANTHER" id="PTHR33124">
    <property type="entry name" value="TRANSCRIPTION FACTOR IBH1-LIKE 1"/>
    <property type="match status" value="1"/>
</dbReference>
<organism evidence="6 7">
    <name type="scientific">Manihot esculenta</name>
    <name type="common">Cassava</name>
    <name type="synonym">Jatropha manihot</name>
    <dbReference type="NCBI Taxonomy" id="3983"/>
    <lineage>
        <taxon>Eukaryota</taxon>
        <taxon>Viridiplantae</taxon>
        <taxon>Streptophyta</taxon>
        <taxon>Embryophyta</taxon>
        <taxon>Tracheophyta</taxon>
        <taxon>Spermatophyta</taxon>
        <taxon>Magnoliopsida</taxon>
        <taxon>eudicotyledons</taxon>
        <taxon>Gunneridae</taxon>
        <taxon>Pentapetalae</taxon>
        <taxon>rosids</taxon>
        <taxon>fabids</taxon>
        <taxon>Malpighiales</taxon>
        <taxon>Euphorbiaceae</taxon>
        <taxon>Crotonoideae</taxon>
        <taxon>Manihoteae</taxon>
        <taxon>Manihot</taxon>
    </lineage>
</organism>
<reference evidence="7" key="1">
    <citation type="journal article" date="2016" name="Nat. Biotechnol.">
        <title>Sequencing wild and cultivated cassava and related species reveals extensive interspecific hybridization and genetic diversity.</title>
        <authorList>
            <person name="Bredeson J.V."/>
            <person name="Lyons J.B."/>
            <person name="Prochnik S.E."/>
            <person name="Wu G.A."/>
            <person name="Ha C.M."/>
            <person name="Edsinger-Gonzales E."/>
            <person name="Grimwood J."/>
            <person name="Schmutz J."/>
            <person name="Rabbi I.Y."/>
            <person name="Egesi C."/>
            <person name="Nauluvula P."/>
            <person name="Lebot V."/>
            <person name="Ndunguru J."/>
            <person name="Mkamilo G."/>
            <person name="Bart R.S."/>
            <person name="Setter T.L."/>
            <person name="Gleadow R.M."/>
            <person name="Kulakow P."/>
            <person name="Ferguson M.E."/>
            <person name="Rounsley S."/>
            <person name="Rokhsar D.S."/>
        </authorList>
    </citation>
    <scope>NUCLEOTIDE SEQUENCE [LARGE SCALE GENOMIC DNA]</scope>
    <source>
        <strain evidence="7">cv. AM560-2</strain>
    </source>
</reference>
<protein>
    <recommendedName>
        <fullName evidence="8">BHLH domain-containing protein</fullName>
    </recommendedName>
</protein>
<evidence type="ECO:0000256" key="5">
    <source>
        <dbReference type="SAM" id="MobiDB-lite"/>
    </source>
</evidence>
<keyword evidence="7" id="KW-1185">Reference proteome</keyword>
<name>A0A2C9WNG4_MANES</name>
<dbReference type="AlphaFoldDB" id="A0A2C9WNG4"/>
<feature type="region of interest" description="Disordered" evidence="5">
    <location>
        <begin position="20"/>
        <end position="70"/>
    </location>
</feature>
<dbReference type="InterPro" id="IPR044660">
    <property type="entry name" value="IBH1-like"/>
</dbReference>
<accession>A0A2C9WNG4</accession>
<dbReference type="Gramene" id="Manes.01G229900.1.v8.1">
    <property type="protein sequence ID" value="Manes.01G229900.1.v8.1.CDS.1"/>
    <property type="gene ID" value="Manes.01G229900.v8.1"/>
</dbReference>
<keyword evidence="2" id="KW-0805">Transcription regulation</keyword>
<keyword evidence="3" id="KW-0804">Transcription</keyword>
<evidence type="ECO:0000256" key="3">
    <source>
        <dbReference type="ARBA" id="ARBA00023163"/>
    </source>
</evidence>
<evidence type="ECO:0000256" key="1">
    <source>
        <dbReference type="ARBA" id="ARBA00004123"/>
    </source>
</evidence>
<dbReference type="Proteomes" id="UP000091857">
    <property type="component" value="Chromosome 1"/>
</dbReference>
<evidence type="ECO:0000256" key="4">
    <source>
        <dbReference type="ARBA" id="ARBA00023242"/>
    </source>
</evidence>
<dbReference type="InterPro" id="IPR044549">
    <property type="entry name" value="bHLH_AtIBH1-like"/>
</dbReference>
<dbReference type="GO" id="GO:0006355">
    <property type="term" value="P:regulation of DNA-templated transcription"/>
    <property type="evidence" value="ECO:0007669"/>
    <property type="project" value="InterPro"/>
</dbReference>
<proteinExistence type="predicted"/>
<evidence type="ECO:0008006" key="8">
    <source>
        <dbReference type="Google" id="ProtNLM"/>
    </source>
</evidence>
<dbReference type="OMA" id="YIWALEM"/>
<sequence>MGVSAHPLLVSLKGMVQQGEETSPILESQARRRWQVRRKQRVTGKKRSRRMVINSRTHPENSRSRAAKGIQKKVRTLKKLLPNSESAGLEELFRDTTDYILSLQMRVKVMQIMVKVLTGSDE</sequence>
<dbReference type="EMBL" id="CM004387">
    <property type="protein sequence ID" value="OAY61949.1"/>
    <property type="molecule type" value="Genomic_DNA"/>
</dbReference>
<gene>
    <name evidence="6" type="ORF">MANES_01G229900v8</name>
</gene>
<dbReference type="CDD" id="cd11444">
    <property type="entry name" value="bHLH_AtIBH1_like"/>
    <property type="match status" value="1"/>
</dbReference>
<comment type="caution">
    <text evidence="6">The sequence shown here is derived from an EMBL/GenBank/DDBJ whole genome shotgun (WGS) entry which is preliminary data.</text>
</comment>
<evidence type="ECO:0000256" key="2">
    <source>
        <dbReference type="ARBA" id="ARBA00023015"/>
    </source>
</evidence>
<comment type="subcellular location">
    <subcellularLocation>
        <location evidence="1">Nucleus</location>
    </subcellularLocation>
</comment>
<evidence type="ECO:0000313" key="7">
    <source>
        <dbReference type="Proteomes" id="UP000091857"/>
    </source>
</evidence>
<keyword evidence="4" id="KW-0539">Nucleus</keyword>
<evidence type="ECO:0000313" key="6">
    <source>
        <dbReference type="EMBL" id="OAY61949.1"/>
    </source>
</evidence>
<dbReference type="PANTHER" id="PTHR33124:SF39">
    <property type="entry name" value="TRANSCRIPTION FACTOR UPBEAT1"/>
    <property type="match status" value="1"/>
</dbReference>
<dbReference type="GO" id="GO:0005634">
    <property type="term" value="C:nucleus"/>
    <property type="evidence" value="ECO:0007669"/>
    <property type="project" value="UniProtKB-SubCell"/>
</dbReference>
<feature type="compositionally biased region" description="Basic residues" evidence="5">
    <location>
        <begin position="31"/>
        <end position="50"/>
    </location>
</feature>